<keyword evidence="1" id="KW-1133">Transmembrane helix</keyword>
<reference evidence="3 4" key="1">
    <citation type="submission" date="2018-01" db="EMBL/GenBank/DDBJ databases">
        <title>Complete genome sequence of Salinigranum rubrum GX10T, an extremely halophilic archaeon isolated from a marine solar saltern.</title>
        <authorList>
            <person name="Han S."/>
        </authorList>
    </citation>
    <scope>NUCLEOTIDE SEQUENCE [LARGE SCALE GENOMIC DNA]</scope>
    <source>
        <strain evidence="3 4">GX10</strain>
    </source>
</reference>
<evidence type="ECO:0000313" key="4">
    <source>
        <dbReference type="Proteomes" id="UP000236584"/>
    </source>
</evidence>
<keyword evidence="4" id="KW-1185">Reference proteome</keyword>
<evidence type="ECO:0000259" key="2">
    <source>
        <dbReference type="Pfam" id="PF24035"/>
    </source>
</evidence>
<protein>
    <recommendedName>
        <fullName evidence="2">DUF7344 domain-containing protein</fullName>
    </recommendedName>
</protein>
<keyword evidence="1" id="KW-0472">Membrane</keyword>
<dbReference type="InterPro" id="IPR036388">
    <property type="entry name" value="WH-like_DNA-bd_sf"/>
</dbReference>
<feature type="domain" description="DUF7344" evidence="2">
    <location>
        <begin position="22"/>
        <end position="102"/>
    </location>
</feature>
<evidence type="ECO:0000313" key="3">
    <source>
        <dbReference type="EMBL" id="AUV82222.1"/>
    </source>
</evidence>
<dbReference type="RefSeq" id="WP_103425911.1">
    <property type="nucleotide sequence ID" value="NZ_CP026309.1"/>
</dbReference>
<dbReference type="KEGG" id="srub:C2R22_11675"/>
<accession>A0A2I8VJW8</accession>
<dbReference type="EMBL" id="CP026309">
    <property type="protein sequence ID" value="AUV82222.1"/>
    <property type="molecule type" value="Genomic_DNA"/>
</dbReference>
<gene>
    <name evidence="3" type="ORF">C2R22_11675</name>
</gene>
<keyword evidence="1" id="KW-0812">Transmembrane</keyword>
<dbReference type="OrthoDB" id="331021at2157"/>
<feature type="transmembrane region" description="Helical" evidence="1">
    <location>
        <begin position="156"/>
        <end position="177"/>
    </location>
</feature>
<dbReference type="InterPro" id="IPR055768">
    <property type="entry name" value="DUF7344"/>
</dbReference>
<sequence>MATHSRFDDESTPTELTQDTVFSVLSNERRRHVLRHLHENENEGSDIRELSQQLAAWENDVPPEAVTYKQRKRVYTSLHQTHLPALADAGVVDYDRDRGTVRLTARASVLDEYLAADTDGSTAPPWHSVYLAIAAVGTVATLLAAVDLLPAAVPHLAIAGVVSVVLAVVAGVHSYLASDGGNSHDGR</sequence>
<organism evidence="3 4">
    <name type="scientific">Salinigranum rubrum</name>
    <dbReference type="NCBI Taxonomy" id="755307"/>
    <lineage>
        <taxon>Archaea</taxon>
        <taxon>Methanobacteriati</taxon>
        <taxon>Methanobacteriota</taxon>
        <taxon>Stenosarchaea group</taxon>
        <taxon>Halobacteria</taxon>
        <taxon>Halobacteriales</taxon>
        <taxon>Haloferacaceae</taxon>
        <taxon>Salinigranum</taxon>
    </lineage>
</organism>
<dbReference type="GeneID" id="35592760"/>
<dbReference type="AlphaFoldDB" id="A0A2I8VJW8"/>
<feature type="transmembrane region" description="Helical" evidence="1">
    <location>
        <begin position="129"/>
        <end position="149"/>
    </location>
</feature>
<name>A0A2I8VJW8_9EURY</name>
<dbReference type="Pfam" id="PF24035">
    <property type="entry name" value="DUF7344"/>
    <property type="match status" value="1"/>
</dbReference>
<proteinExistence type="predicted"/>
<evidence type="ECO:0000256" key="1">
    <source>
        <dbReference type="SAM" id="Phobius"/>
    </source>
</evidence>
<dbReference type="Gene3D" id="1.10.10.10">
    <property type="entry name" value="Winged helix-like DNA-binding domain superfamily/Winged helix DNA-binding domain"/>
    <property type="match status" value="1"/>
</dbReference>
<dbReference type="Proteomes" id="UP000236584">
    <property type="component" value="Chromosome"/>
</dbReference>